<name>A0A146K7U6_9EUKA</name>
<dbReference type="InterPro" id="IPR036412">
    <property type="entry name" value="HAD-like_sf"/>
</dbReference>
<proteinExistence type="predicted"/>
<dbReference type="SFLD" id="SFLDG01129">
    <property type="entry name" value="C1.5:_HAD__Beta-PGM__Phosphata"/>
    <property type="match status" value="1"/>
</dbReference>
<dbReference type="InterPro" id="IPR041492">
    <property type="entry name" value="HAD_2"/>
</dbReference>
<reference evidence="1" key="1">
    <citation type="submission" date="2015-07" db="EMBL/GenBank/DDBJ databases">
        <title>Adaptation to a free-living lifestyle via gene acquisitions in the diplomonad Trepomonas sp. PC1.</title>
        <authorList>
            <person name="Xu F."/>
            <person name="Jerlstrom-Hultqvist J."/>
            <person name="Kolisko M."/>
            <person name="Simpson A.G.B."/>
            <person name="Roger A.J."/>
            <person name="Svard S.G."/>
            <person name="Andersson J.O."/>
        </authorList>
    </citation>
    <scope>NUCLEOTIDE SEQUENCE</scope>
    <source>
        <strain evidence="1">PC1</strain>
    </source>
</reference>
<dbReference type="Pfam" id="PF13419">
    <property type="entry name" value="HAD_2"/>
    <property type="match status" value="1"/>
</dbReference>
<dbReference type="SFLD" id="SFLDS00003">
    <property type="entry name" value="Haloacid_Dehalogenase"/>
    <property type="match status" value="1"/>
</dbReference>
<dbReference type="AlphaFoldDB" id="A0A146K7U6"/>
<dbReference type="SFLD" id="SFLDG01135">
    <property type="entry name" value="C1.5.6:_HAD__Beta-PGM__Phospha"/>
    <property type="match status" value="1"/>
</dbReference>
<dbReference type="InterPro" id="IPR006439">
    <property type="entry name" value="HAD-SF_hydro_IA"/>
</dbReference>
<sequence length="216" mass="24917">KEIISSKKAVIFDFDGTLVDSLKAWEKVDVKFFSKRKLQYDQQDYFNAIMGLSLTSTAQYTIDKYNLNEKPEDIVNEWHDDFEMMFRTEITLFPFVEEFLLQLAESGIVFGIATAGPQKMFQLFDRYPKIKSHIKAFVSCDDVKENKPSPAVYLECAKRLGFDIQECCIFEDTLVGLEGARAAGCEVILALTDQKKREQKIALCDSYFEDYKELID</sequence>
<gene>
    <name evidence="1" type="ORF">TPC1_14995</name>
</gene>
<dbReference type="GO" id="GO:0016791">
    <property type="term" value="F:phosphatase activity"/>
    <property type="evidence" value="ECO:0007669"/>
    <property type="project" value="TreeGrafter"/>
</dbReference>
<feature type="non-terminal residue" evidence="1">
    <location>
        <position position="1"/>
    </location>
</feature>
<dbReference type="CDD" id="cd07505">
    <property type="entry name" value="HAD_BPGM-like"/>
    <property type="match status" value="1"/>
</dbReference>
<keyword evidence="1" id="KW-0378">Hydrolase</keyword>
<evidence type="ECO:0000313" key="1">
    <source>
        <dbReference type="EMBL" id="JAP92910.1"/>
    </source>
</evidence>
<dbReference type="InterPro" id="IPR023214">
    <property type="entry name" value="HAD_sf"/>
</dbReference>
<dbReference type="NCBIfam" id="TIGR01509">
    <property type="entry name" value="HAD-SF-IA-v3"/>
    <property type="match status" value="1"/>
</dbReference>
<dbReference type="EMBL" id="GDID01003696">
    <property type="protein sequence ID" value="JAP92910.1"/>
    <property type="molecule type" value="Transcribed_RNA"/>
</dbReference>
<accession>A0A146K7U6</accession>
<dbReference type="InterPro" id="IPR023198">
    <property type="entry name" value="PGP-like_dom2"/>
</dbReference>
<dbReference type="Gene3D" id="1.10.150.240">
    <property type="entry name" value="Putative phosphatase, domain 2"/>
    <property type="match status" value="1"/>
</dbReference>
<dbReference type="PANTHER" id="PTHR18901:SF38">
    <property type="entry name" value="PSEUDOURIDINE-5'-PHOSPHATASE"/>
    <property type="match status" value="1"/>
</dbReference>
<organism evidence="1">
    <name type="scientific">Trepomonas sp. PC1</name>
    <dbReference type="NCBI Taxonomy" id="1076344"/>
    <lineage>
        <taxon>Eukaryota</taxon>
        <taxon>Metamonada</taxon>
        <taxon>Diplomonadida</taxon>
        <taxon>Hexamitidae</taxon>
        <taxon>Hexamitinae</taxon>
        <taxon>Trepomonas</taxon>
    </lineage>
</organism>
<protein>
    <submittedName>
        <fullName evidence="1">Hydrolase, haloacid dehalogenase-like family</fullName>
    </submittedName>
</protein>
<dbReference type="PANTHER" id="PTHR18901">
    <property type="entry name" value="2-DEOXYGLUCOSE-6-PHOSPHATE PHOSPHATASE 2"/>
    <property type="match status" value="1"/>
</dbReference>
<dbReference type="SUPFAM" id="SSF56784">
    <property type="entry name" value="HAD-like"/>
    <property type="match status" value="1"/>
</dbReference>
<dbReference type="Gene3D" id="3.40.50.1000">
    <property type="entry name" value="HAD superfamily/HAD-like"/>
    <property type="match status" value="1"/>
</dbReference>